<dbReference type="InterPro" id="IPR052514">
    <property type="entry name" value="SAM-dependent_MTase"/>
</dbReference>
<organism evidence="3 4">
    <name type="scientific">Saccharolobus islandicus (strain L.S.2.15 / Lassen #1)</name>
    <name type="common">Sulfolobus islandicus</name>
    <dbReference type="NCBI Taxonomy" id="429572"/>
    <lineage>
        <taxon>Archaea</taxon>
        <taxon>Thermoproteota</taxon>
        <taxon>Thermoprotei</taxon>
        <taxon>Sulfolobales</taxon>
        <taxon>Sulfolobaceae</taxon>
        <taxon>Saccharolobus</taxon>
    </lineage>
</organism>
<evidence type="ECO:0000256" key="1">
    <source>
        <dbReference type="SAM" id="Phobius"/>
    </source>
</evidence>
<evidence type="ECO:0000313" key="3">
    <source>
        <dbReference type="EMBL" id="ACP34707.1"/>
    </source>
</evidence>
<dbReference type="Pfam" id="PF05050">
    <property type="entry name" value="Methyltransf_21"/>
    <property type="match status" value="1"/>
</dbReference>
<dbReference type="GO" id="GO:0008168">
    <property type="term" value="F:methyltransferase activity"/>
    <property type="evidence" value="ECO:0007669"/>
    <property type="project" value="UniProtKB-KW"/>
</dbReference>
<dbReference type="InterPro" id="IPR029063">
    <property type="entry name" value="SAM-dependent_MTases_sf"/>
</dbReference>
<dbReference type="Gene3D" id="3.40.50.150">
    <property type="entry name" value="Vaccinia Virus protein VP39"/>
    <property type="match status" value="1"/>
</dbReference>
<proteinExistence type="predicted"/>
<dbReference type="SUPFAM" id="SSF53335">
    <property type="entry name" value="S-adenosyl-L-methionine-dependent methyltransferases"/>
    <property type="match status" value="1"/>
</dbReference>
<keyword evidence="1" id="KW-0812">Transmembrane</keyword>
<dbReference type="PANTHER" id="PTHR34203">
    <property type="entry name" value="METHYLTRANSFERASE, FKBM FAMILY PROTEIN"/>
    <property type="match status" value="1"/>
</dbReference>
<keyword evidence="1" id="KW-1133">Transmembrane helix</keyword>
<dbReference type="CDD" id="cd02440">
    <property type="entry name" value="AdoMet_MTases"/>
    <property type="match status" value="1"/>
</dbReference>
<dbReference type="InterPro" id="IPR006342">
    <property type="entry name" value="FkbM_mtfrase"/>
</dbReference>
<gene>
    <name evidence="3" type="ordered locus">LS215_0620</name>
</gene>
<feature type="transmembrane region" description="Helical" evidence="1">
    <location>
        <begin position="47"/>
        <end position="68"/>
    </location>
</feature>
<dbReference type="PANTHER" id="PTHR34203:SF15">
    <property type="entry name" value="SLL1173 PROTEIN"/>
    <property type="match status" value="1"/>
</dbReference>
<dbReference type="HOGENOM" id="CLU_080078_0_0_2"/>
<dbReference type="EMBL" id="CP001399">
    <property type="protein sequence ID" value="ACP34707.1"/>
    <property type="molecule type" value="Genomic_DNA"/>
</dbReference>
<feature type="transmembrane region" description="Helical" evidence="1">
    <location>
        <begin position="20"/>
        <end position="40"/>
    </location>
</feature>
<sequence>MKFFTTIISVGPNEFSMMDLIASFINAFLLYAVTITVDLSTKTIIRFVFYFFIMTNYASFKEVLISYFNRYPYTLLPLYTKAYKNPLIVALKSALRHYPFTACLKNGDKVIITGKGYKIASYYAFLYLSHKKGKKINIIDIDENTIKVIYDTHEIIFKDYTAGDVIGVYVKEEYQDINVKDKTVIDCGAAIGDSAIYFSLKGAKRVIAIEAYPKIAKVAEENVKLNNLTNIWIVNAACGIDGFITVDSRLGGGPTPLINTNNGYTVPSYSLKSIIKNFQIEKGSVLKLDCEGCEYDFILNEDSSTLEYFDQVIMEYHYGYSLLKRKLENAGFKVKVTKPELWDNQFRRGLILGKLYAFRE</sequence>
<keyword evidence="3" id="KW-0808">Transferase</keyword>
<dbReference type="GO" id="GO:0032259">
    <property type="term" value="P:methylation"/>
    <property type="evidence" value="ECO:0007669"/>
    <property type="project" value="UniProtKB-KW"/>
</dbReference>
<name>C3MM84_SACI2</name>
<dbReference type="Proteomes" id="UP000001747">
    <property type="component" value="Chromosome"/>
</dbReference>
<accession>C3MM84</accession>
<dbReference type="NCBIfam" id="TIGR01444">
    <property type="entry name" value="fkbM_fam"/>
    <property type="match status" value="1"/>
</dbReference>
<feature type="domain" description="Methyltransferase FkbM" evidence="2">
    <location>
        <begin position="186"/>
        <end position="318"/>
    </location>
</feature>
<dbReference type="KEGG" id="sis:LS215_0620"/>
<evidence type="ECO:0000259" key="2">
    <source>
        <dbReference type="Pfam" id="PF05050"/>
    </source>
</evidence>
<protein>
    <submittedName>
        <fullName evidence="3">Methyltransferase FkbM family</fullName>
    </submittedName>
</protein>
<reference evidence="3 4" key="1">
    <citation type="journal article" date="2009" name="Proc. Natl. Acad. Sci. U.S.A.">
        <title>Biogeography of the Sulfolobus islandicus pan-genome.</title>
        <authorList>
            <person name="Reno M.L."/>
            <person name="Held N.L."/>
            <person name="Fields C.J."/>
            <person name="Burke P.V."/>
            <person name="Whitaker R.J."/>
        </authorList>
    </citation>
    <scope>NUCLEOTIDE SEQUENCE [LARGE SCALE GENOMIC DNA]</scope>
    <source>
        <strain evidence="4">L.S.2.15 / Lassen #1</strain>
    </source>
</reference>
<keyword evidence="1" id="KW-0472">Membrane</keyword>
<dbReference type="AlphaFoldDB" id="C3MM84"/>
<keyword evidence="3" id="KW-0489">Methyltransferase</keyword>
<evidence type="ECO:0000313" key="4">
    <source>
        <dbReference type="Proteomes" id="UP000001747"/>
    </source>
</evidence>